<reference evidence="2 3" key="1">
    <citation type="journal article" date="2014" name="PLoS ONE">
        <title>Global Analysis of Gene Expression Profiles in Physic Nut (Jatropha curcas L.) Seedlings Exposed to Salt Stress.</title>
        <authorList>
            <person name="Zhang L."/>
            <person name="Zhang C."/>
            <person name="Wu P."/>
            <person name="Chen Y."/>
            <person name="Li M."/>
            <person name="Jiang H."/>
            <person name="Wu G."/>
        </authorList>
    </citation>
    <scope>NUCLEOTIDE SEQUENCE [LARGE SCALE GENOMIC DNA]</scope>
    <source>
        <strain evidence="3">cv. GZQX0401</strain>
        <tissue evidence="2">Young leaves</tissue>
    </source>
</reference>
<organism evidence="2 3">
    <name type="scientific">Jatropha curcas</name>
    <name type="common">Barbados nut</name>
    <dbReference type="NCBI Taxonomy" id="180498"/>
    <lineage>
        <taxon>Eukaryota</taxon>
        <taxon>Viridiplantae</taxon>
        <taxon>Streptophyta</taxon>
        <taxon>Embryophyta</taxon>
        <taxon>Tracheophyta</taxon>
        <taxon>Spermatophyta</taxon>
        <taxon>Magnoliopsida</taxon>
        <taxon>eudicotyledons</taxon>
        <taxon>Gunneridae</taxon>
        <taxon>Pentapetalae</taxon>
        <taxon>rosids</taxon>
        <taxon>fabids</taxon>
        <taxon>Malpighiales</taxon>
        <taxon>Euphorbiaceae</taxon>
        <taxon>Crotonoideae</taxon>
        <taxon>Jatropheae</taxon>
        <taxon>Jatropha</taxon>
    </lineage>
</organism>
<keyword evidence="3" id="KW-1185">Reference proteome</keyword>
<evidence type="ECO:0000313" key="3">
    <source>
        <dbReference type="Proteomes" id="UP000027138"/>
    </source>
</evidence>
<dbReference type="AlphaFoldDB" id="A0A067L9Y3"/>
<evidence type="ECO:0000313" key="2">
    <source>
        <dbReference type="EMBL" id="KDP45246.1"/>
    </source>
</evidence>
<evidence type="ECO:0000256" key="1">
    <source>
        <dbReference type="SAM" id="MobiDB-lite"/>
    </source>
</evidence>
<proteinExistence type="predicted"/>
<gene>
    <name evidence="2" type="ORF">JCGZ_15111</name>
</gene>
<name>A0A067L9Y3_JATCU</name>
<dbReference type="Proteomes" id="UP000027138">
    <property type="component" value="Unassembled WGS sequence"/>
</dbReference>
<sequence length="88" mass="9403">MARLASEPSGRAPGAPHGRSAARDSMPVTEWYQSRLALHQCPAVHSMMHNSRASVKSIALCFVSSWCQSNGGVLGTIAPRDVRAMAEP</sequence>
<protein>
    <submittedName>
        <fullName evidence="2">Uncharacterized protein</fullName>
    </submittedName>
</protein>
<accession>A0A067L9Y3</accession>
<feature type="region of interest" description="Disordered" evidence="1">
    <location>
        <begin position="1"/>
        <end position="26"/>
    </location>
</feature>
<dbReference type="EMBL" id="KK914233">
    <property type="protein sequence ID" value="KDP45246.1"/>
    <property type="molecule type" value="Genomic_DNA"/>
</dbReference>